<reference evidence="2" key="1">
    <citation type="submission" date="2020-11" db="EMBL/GenBank/DDBJ databases">
        <title>Whole-genome analyses of Nonomuraea sp. K274.</title>
        <authorList>
            <person name="Veyisoglu A."/>
        </authorList>
    </citation>
    <scope>NUCLEOTIDE SEQUENCE</scope>
    <source>
        <strain evidence="2">K274</strain>
    </source>
</reference>
<protein>
    <submittedName>
        <fullName evidence="2">Uncharacterized protein</fullName>
    </submittedName>
</protein>
<name>A0A931EZ95_9ACTN</name>
<evidence type="ECO:0000313" key="2">
    <source>
        <dbReference type="EMBL" id="MBF8187297.1"/>
    </source>
</evidence>
<organism evidence="2 3">
    <name type="scientific">Nonomuraea cypriaca</name>
    <dbReference type="NCBI Taxonomy" id="1187855"/>
    <lineage>
        <taxon>Bacteria</taxon>
        <taxon>Bacillati</taxon>
        <taxon>Actinomycetota</taxon>
        <taxon>Actinomycetes</taxon>
        <taxon>Streptosporangiales</taxon>
        <taxon>Streptosporangiaceae</taxon>
        <taxon>Nonomuraea</taxon>
    </lineage>
</organism>
<dbReference type="RefSeq" id="WP_195896264.1">
    <property type="nucleotide sequence ID" value="NZ_JADOGI010000043.1"/>
</dbReference>
<keyword evidence="1" id="KW-1133">Transmembrane helix</keyword>
<evidence type="ECO:0000256" key="1">
    <source>
        <dbReference type="SAM" id="Phobius"/>
    </source>
</evidence>
<comment type="caution">
    <text evidence="2">The sequence shown here is derived from an EMBL/GenBank/DDBJ whole genome shotgun (WGS) entry which is preliminary data.</text>
</comment>
<sequence>MKTTYIDRRALLLQARVLTFRAAVGLVLALAIIGHVVVLLLGALDALVTAWVGVPRLSASTRRFVQVVRETWEEEL</sequence>
<feature type="transmembrane region" description="Helical" evidence="1">
    <location>
        <begin position="20"/>
        <end position="44"/>
    </location>
</feature>
<dbReference type="EMBL" id="JADOGI010000043">
    <property type="protein sequence ID" value="MBF8187297.1"/>
    <property type="molecule type" value="Genomic_DNA"/>
</dbReference>
<gene>
    <name evidence="2" type="ORF">ITP53_16470</name>
</gene>
<dbReference type="AlphaFoldDB" id="A0A931EZ95"/>
<keyword evidence="1" id="KW-0812">Transmembrane</keyword>
<dbReference type="Proteomes" id="UP000605361">
    <property type="component" value="Unassembled WGS sequence"/>
</dbReference>
<proteinExistence type="predicted"/>
<keyword evidence="3" id="KW-1185">Reference proteome</keyword>
<keyword evidence="1" id="KW-0472">Membrane</keyword>
<accession>A0A931EZ95</accession>
<evidence type="ECO:0000313" key="3">
    <source>
        <dbReference type="Proteomes" id="UP000605361"/>
    </source>
</evidence>